<dbReference type="PANTHER" id="PTHR30055">
    <property type="entry name" value="HTH-TYPE TRANSCRIPTIONAL REGULATOR RUTR"/>
    <property type="match status" value="1"/>
</dbReference>
<evidence type="ECO:0000313" key="6">
    <source>
        <dbReference type="EMBL" id="MFC6790785.1"/>
    </source>
</evidence>
<dbReference type="InterPro" id="IPR001647">
    <property type="entry name" value="HTH_TetR"/>
</dbReference>
<accession>A0ABW2BMG0</accession>
<dbReference type="InterPro" id="IPR025996">
    <property type="entry name" value="MT1864/Rv1816-like_C"/>
</dbReference>
<feature type="domain" description="HTH tetR-type" evidence="5">
    <location>
        <begin position="17"/>
        <end position="77"/>
    </location>
</feature>
<proteinExistence type="predicted"/>
<evidence type="ECO:0000256" key="1">
    <source>
        <dbReference type="ARBA" id="ARBA00023015"/>
    </source>
</evidence>
<dbReference type="PANTHER" id="PTHR30055:SF220">
    <property type="entry name" value="TETR-FAMILY REGULATORY PROTEIN"/>
    <property type="match status" value="1"/>
</dbReference>
<dbReference type="RefSeq" id="WP_378970978.1">
    <property type="nucleotide sequence ID" value="NZ_JBHSWN010000001.1"/>
</dbReference>
<keyword evidence="7" id="KW-1185">Reference proteome</keyword>
<dbReference type="InterPro" id="IPR036271">
    <property type="entry name" value="Tet_transcr_reg_TetR-rel_C_sf"/>
</dbReference>
<reference evidence="7" key="1">
    <citation type="journal article" date="2019" name="Int. J. Syst. Evol. Microbiol.">
        <title>The Global Catalogue of Microorganisms (GCM) 10K type strain sequencing project: providing services to taxonomists for standard genome sequencing and annotation.</title>
        <authorList>
            <consortium name="The Broad Institute Genomics Platform"/>
            <consortium name="The Broad Institute Genome Sequencing Center for Infectious Disease"/>
            <person name="Wu L."/>
            <person name="Ma J."/>
        </authorList>
    </citation>
    <scope>NUCLEOTIDE SEQUENCE [LARGE SCALE GENOMIC DNA]</scope>
    <source>
        <strain evidence="7">CCUG 48316</strain>
    </source>
</reference>
<organism evidence="6 7">
    <name type="scientific">Methylobacterium komagatae</name>
    <dbReference type="NCBI Taxonomy" id="374425"/>
    <lineage>
        <taxon>Bacteria</taxon>
        <taxon>Pseudomonadati</taxon>
        <taxon>Pseudomonadota</taxon>
        <taxon>Alphaproteobacteria</taxon>
        <taxon>Hyphomicrobiales</taxon>
        <taxon>Methylobacteriaceae</taxon>
        <taxon>Methylobacterium</taxon>
    </lineage>
</organism>
<keyword evidence="2 4" id="KW-0238">DNA-binding</keyword>
<dbReference type="PROSITE" id="PS50977">
    <property type="entry name" value="HTH_TETR_2"/>
    <property type="match status" value="1"/>
</dbReference>
<dbReference type="SUPFAM" id="SSF46689">
    <property type="entry name" value="Homeodomain-like"/>
    <property type="match status" value="1"/>
</dbReference>
<evidence type="ECO:0000259" key="5">
    <source>
        <dbReference type="PROSITE" id="PS50977"/>
    </source>
</evidence>
<gene>
    <name evidence="6" type="ORF">ACFQE0_14890</name>
</gene>
<sequence length="206" mass="22601">MRHWRDGPGDRRNYHHGNLKEALVEAARRFIAERGIGGFTLVEAARLVGVTPAALYRHFRGREALLEELAGRGFNELASRLARALTSRGTPLERFTRMGEVYLAFAEEEPAYYAAIFETRGIHAAEMPEGRPSPFDLLVEALQATFTDGFGGVTPRFIALEVWALAHGLATLSAAGHLPTGPGIPDKYELLRAGVLALVHGATRRE</sequence>
<feature type="DNA-binding region" description="H-T-H motif" evidence="4">
    <location>
        <begin position="40"/>
        <end position="59"/>
    </location>
</feature>
<evidence type="ECO:0000256" key="2">
    <source>
        <dbReference type="ARBA" id="ARBA00023125"/>
    </source>
</evidence>
<dbReference type="SUPFAM" id="SSF48498">
    <property type="entry name" value="Tetracyclin repressor-like, C-terminal domain"/>
    <property type="match status" value="1"/>
</dbReference>
<dbReference type="Gene3D" id="1.10.357.10">
    <property type="entry name" value="Tetracycline Repressor, domain 2"/>
    <property type="match status" value="1"/>
</dbReference>
<dbReference type="Pfam" id="PF00440">
    <property type="entry name" value="TetR_N"/>
    <property type="match status" value="1"/>
</dbReference>
<protein>
    <submittedName>
        <fullName evidence="6">TetR/AcrR family transcriptional regulator</fullName>
    </submittedName>
</protein>
<evidence type="ECO:0000256" key="3">
    <source>
        <dbReference type="ARBA" id="ARBA00023163"/>
    </source>
</evidence>
<keyword evidence="3" id="KW-0804">Transcription</keyword>
<name>A0ABW2BMG0_9HYPH</name>
<keyword evidence="1" id="KW-0805">Transcription regulation</keyword>
<dbReference type="Pfam" id="PF13305">
    <property type="entry name" value="TetR_C_33"/>
    <property type="match status" value="1"/>
</dbReference>
<evidence type="ECO:0000313" key="7">
    <source>
        <dbReference type="Proteomes" id="UP001596292"/>
    </source>
</evidence>
<comment type="caution">
    <text evidence="6">The sequence shown here is derived from an EMBL/GenBank/DDBJ whole genome shotgun (WGS) entry which is preliminary data.</text>
</comment>
<evidence type="ECO:0000256" key="4">
    <source>
        <dbReference type="PROSITE-ProRule" id="PRU00335"/>
    </source>
</evidence>
<dbReference type="Proteomes" id="UP001596292">
    <property type="component" value="Unassembled WGS sequence"/>
</dbReference>
<dbReference type="EMBL" id="JBHSWN010000001">
    <property type="protein sequence ID" value="MFC6790785.1"/>
    <property type="molecule type" value="Genomic_DNA"/>
</dbReference>
<dbReference type="InterPro" id="IPR050109">
    <property type="entry name" value="HTH-type_TetR-like_transc_reg"/>
</dbReference>
<dbReference type="PRINTS" id="PR00455">
    <property type="entry name" value="HTHTETR"/>
</dbReference>
<dbReference type="InterPro" id="IPR009057">
    <property type="entry name" value="Homeodomain-like_sf"/>
</dbReference>